<keyword evidence="1" id="KW-0614">Plasmid</keyword>
<gene>
    <name evidence="1" type="ORF">PLA107_031830</name>
</gene>
<dbReference type="GeneID" id="39474277"/>
<proteinExistence type="predicted"/>
<dbReference type="RefSeq" id="WP_005741901.1">
    <property type="nucleotide sequence ID" value="NZ_CP031226.1"/>
</dbReference>
<protein>
    <submittedName>
        <fullName evidence="1">Uncharacterized protein</fullName>
    </submittedName>
</protein>
<sequence>MSAEKFNVRLIKVSLDVPMKHRLNEELEQLVVVTNPIDAQLKGKSYFTSEGKRFPEEFIMKVKSLAMGMLPDYYVICHPGDLDEAVALLHAAILKHLAPVLNYYDVVSRAAKNPLLVKTKDEFMADLMKPKPKVDQEAT</sequence>
<evidence type="ECO:0000313" key="2">
    <source>
        <dbReference type="Proteomes" id="UP000006426"/>
    </source>
</evidence>
<dbReference type="EMBL" id="CP031226">
    <property type="protein sequence ID" value="AXH59816.1"/>
    <property type="molecule type" value="Genomic_DNA"/>
</dbReference>
<dbReference type="AlphaFoldDB" id="A0AAD0PW23"/>
<accession>A0AAD0PW23</accession>
<name>A0AAD0PW23_PSEAV</name>
<evidence type="ECO:0000313" key="1">
    <source>
        <dbReference type="EMBL" id="AXH59816.1"/>
    </source>
</evidence>
<organism evidence="1 2">
    <name type="scientific">Pseudomonas amygdali pv. lachrymans str. M301315</name>
    <dbReference type="NCBI Taxonomy" id="629260"/>
    <lineage>
        <taxon>Bacteria</taxon>
        <taxon>Pseudomonadati</taxon>
        <taxon>Pseudomonadota</taxon>
        <taxon>Gammaproteobacteria</taxon>
        <taxon>Pseudomonadales</taxon>
        <taxon>Pseudomonadaceae</taxon>
        <taxon>Pseudomonas</taxon>
        <taxon>Pseudomonas amygdali</taxon>
    </lineage>
</organism>
<dbReference type="Proteomes" id="UP000006426">
    <property type="component" value="Plasmid pmppla107"/>
</dbReference>
<reference evidence="1 2" key="1">
    <citation type="journal article" date="2011" name="PLoS Pathog.">
        <title>Dynamic evolution of pathogenicity revealed by sequencing and comparative genomics of 19 Pseudomonas syringae isolates.</title>
        <authorList>
            <person name="Baltrus D.A."/>
            <person name="Nishimura M.T."/>
            <person name="Romanchuk A."/>
            <person name="Chang J.H."/>
            <person name="Mukhtar M.S."/>
            <person name="Cherkis K."/>
            <person name="Roach J."/>
            <person name="Grant S.R."/>
            <person name="Jones C.D."/>
            <person name="Dangl J.L."/>
        </authorList>
    </citation>
    <scope>NUCLEOTIDE SEQUENCE [LARGE SCALE GENOMIC DNA]</scope>
    <source>
        <strain evidence="1 2">M301315</strain>
    </source>
</reference>
<geneLocation type="plasmid" evidence="2">
    <name>pmppla107</name>
</geneLocation>